<name>A0A9D1PQ10_9BACI</name>
<reference evidence="8" key="1">
    <citation type="journal article" date="2021" name="PeerJ">
        <title>Extensive microbial diversity within the chicken gut microbiome revealed by metagenomics and culture.</title>
        <authorList>
            <person name="Gilroy R."/>
            <person name="Ravi A."/>
            <person name="Getino M."/>
            <person name="Pursley I."/>
            <person name="Horton D.L."/>
            <person name="Alikhan N.F."/>
            <person name="Baker D."/>
            <person name="Gharbi K."/>
            <person name="Hall N."/>
            <person name="Watson M."/>
            <person name="Adriaenssens E.M."/>
            <person name="Foster-Nyarko E."/>
            <person name="Jarju S."/>
            <person name="Secka A."/>
            <person name="Antonio M."/>
            <person name="Oren A."/>
            <person name="Chaudhuri R.R."/>
            <person name="La Ragione R."/>
            <person name="Hildebrand F."/>
            <person name="Pallen M.J."/>
        </authorList>
    </citation>
    <scope>NUCLEOTIDE SEQUENCE</scope>
    <source>
        <strain evidence="8">CHK169-2315</strain>
    </source>
</reference>
<dbReference type="PANTHER" id="PTHR30294:SF29">
    <property type="entry name" value="MULTIDRUG ABC TRANSPORTER PERMEASE YBHS-RELATED"/>
    <property type="match status" value="1"/>
</dbReference>
<feature type="transmembrane region" description="Helical" evidence="6">
    <location>
        <begin position="20"/>
        <end position="42"/>
    </location>
</feature>
<feature type="transmembrane region" description="Helical" evidence="6">
    <location>
        <begin position="230"/>
        <end position="252"/>
    </location>
</feature>
<feature type="domain" description="ABC-2 type transporter transmembrane" evidence="7">
    <location>
        <begin position="19"/>
        <end position="387"/>
    </location>
</feature>
<accession>A0A9D1PQ10</accession>
<evidence type="ECO:0000259" key="7">
    <source>
        <dbReference type="Pfam" id="PF12698"/>
    </source>
</evidence>
<dbReference type="InterPro" id="IPR013525">
    <property type="entry name" value="ABC2_TM"/>
</dbReference>
<proteinExistence type="predicted"/>
<dbReference type="Proteomes" id="UP000823937">
    <property type="component" value="Unassembled WGS sequence"/>
</dbReference>
<evidence type="ECO:0000256" key="6">
    <source>
        <dbReference type="SAM" id="Phobius"/>
    </source>
</evidence>
<dbReference type="GO" id="GO:0140359">
    <property type="term" value="F:ABC-type transporter activity"/>
    <property type="evidence" value="ECO:0007669"/>
    <property type="project" value="InterPro"/>
</dbReference>
<keyword evidence="5 6" id="KW-0472">Membrane</keyword>
<organism evidence="8 9">
    <name type="scientific">Candidatus Pseudogracilibacillus intestinigallinarum</name>
    <dbReference type="NCBI Taxonomy" id="2838742"/>
    <lineage>
        <taxon>Bacteria</taxon>
        <taxon>Bacillati</taxon>
        <taxon>Bacillota</taxon>
        <taxon>Bacilli</taxon>
        <taxon>Bacillales</taxon>
        <taxon>Bacillaceae</taxon>
        <taxon>Pseudogracilibacillus</taxon>
    </lineage>
</organism>
<comment type="subcellular location">
    <subcellularLocation>
        <location evidence="1">Cell membrane</location>
        <topology evidence="1">Multi-pass membrane protein</topology>
    </subcellularLocation>
</comment>
<evidence type="ECO:0000256" key="3">
    <source>
        <dbReference type="ARBA" id="ARBA00022692"/>
    </source>
</evidence>
<evidence type="ECO:0000256" key="2">
    <source>
        <dbReference type="ARBA" id="ARBA00022475"/>
    </source>
</evidence>
<dbReference type="AlphaFoldDB" id="A0A9D1PQ10"/>
<feature type="transmembrane region" description="Helical" evidence="6">
    <location>
        <begin position="339"/>
        <end position="358"/>
    </location>
</feature>
<evidence type="ECO:0000313" key="9">
    <source>
        <dbReference type="Proteomes" id="UP000823937"/>
    </source>
</evidence>
<reference evidence="8" key="2">
    <citation type="submission" date="2021-04" db="EMBL/GenBank/DDBJ databases">
        <authorList>
            <person name="Gilroy R."/>
        </authorList>
    </citation>
    <scope>NUCLEOTIDE SEQUENCE</scope>
    <source>
        <strain evidence="8">CHK169-2315</strain>
    </source>
</reference>
<keyword evidence="4 6" id="KW-1133">Transmembrane helix</keyword>
<dbReference type="Pfam" id="PF12698">
    <property type="entry name" value="ABC2_membrane_3"/>
    <property type="match status" value="1"/>
</dbReference>
<evidence type="ECO:0000256" key="4">
    <source>
        <dbReference type="ARBA" id="ARBA00022989"/>
    </source>
</evidence>
<gene>
    <name evidence="8" type="ORF">H9895_12285</name>
</gene>
<dbReference type="PANTHER" id="PTHR30294">
    <property type="entry name" value="MEMBRANE COMPONENT OF ABC TRANSPORTER YHHJ-RELATED"/>
    <property type="match status" value="1"/>
</dbReference>
<evidence type="ECO:0000256" key="5">
    <source>
        <dbReference type="ARBA" id="ARBA00023136"/>
    </source>
</evidence>
<dbReference type="GO" id="GO:0005886">
    <property type="term" value="C:plasma membrane"/>
    <property type="evidence" value="ECO:0007669"/>
    <property type="project" value="UniProtKB-SubCell"/>
</dbReference>
<comment type="caution">
    <text evidence="8">The sequence shown here is derived from an EMBL/GenBank/DDBJ whole genome shotgun (WGS) entry which is preliminary data.</text>
</comment>
<feature type="transmembrane region" description="Helical" evidence="6">
    <location>
        <begin position="313"/>
        <end position="332"/>
    </location>
</feature>
<feature type="transmembrane region" description="Helical" evidence="6">
    <location>
        <begin position="278"/>
        <end position="301"/>
    </location>
</feature>
<evidence type="ECO:0000313" key="8">
    <source>
        <dbReference type="EMBL" id="HIV75846.1"/>
    </source>
</evidence>
<keyword evidence="2" id="KW-1003">Cell membrane</keyword>
<dbReference type="InterPro" id="IPR051449">
    <property type="entry name" value="ABC-2_transporter_component"/>
</dbReference>
<keyword evidence="3 6" id="KW-0812">Transmembrane</keyword>
<evidence type="ECO:0000256" key="1">
    <source>
        <dbReference type="ARBA" id="ARBA00004651"/>
    </source>
</evidence>
<sequence length="418" mass="46723">MNKFWTILGHTYVSKLKSKAFIISTAITLVFVIAAANIDVIIKLFQDEEDKIIFIEGDTEVANMLEVSVQQMDERIVFKESESEELSKEMVQEDEAAAFLVIDVNEQNILTATYYENKASESSVQSMIHQQLQQLKVAIATEQAGVDEATLMDINEPISFEKVALDEATKTDEELNQARVIVYIMLFVLYMAVIIYGQMIATDVATEKSSRVMEILISSAPPVTHMFAKIFGVALLGLTQILLFFFVSFSFIKYKITTSVEVSETLDMIGISSAPISIYVYALLFFVLGYLLYATIAAMLGSLVSRVEDVQQLILPMILLIMVAFFIAMFGLSVPDATFITVTSYIPFFTPMIMFLRIGMLEIAVWEIILSIGILVGTTILFALLGARIYRGGVLMYGPSRSLKDLKNAFQLSKKEKN</sequence>
<dbReference type="EMBL" id="DXHX01000172">
    <property type="protein sequence ID" value="HIV75846.1"/>
    <property type="molecule type" value="Genomic_DNA"/>
</dbReference>
<feature type="transmembrane region" description="Helical" evidence="6">
    <location>
        <begin position="364"/>
        <end position="387"/>
    </location>
</feature>
<feature type="transmembrane region" description="Helical" evidence="6">
    <location>
        <begin position="180"/>
        <end position="201"/>
    </location>
</feature>
<protein>
    <submittedName>
        <fullName evidence="8">ABC transporter permease</fullName>
    </submittedName>
</protein>